<dbReference type="OrthoDB" id="450111at2"/>
<keyword evidence="2" id="KW-1185">Reference proteome</keyword>
<protein>
    <recommendedName>
        <fullName evidence="3">DUF4336 domain-containing protein</fullName>
    </recommendedName>
</protein>
<sequence>MALQDFGPGLWLAEGAPVTGAAGFRFPIRMAVLRLGDGGLVLWSPVQAAPGLVAAVGALGPVRALVAPNRLHHSFLGDWAAAFPQAAVLAAPGLAAKRPDLSITAEIGEGLPDAWAGQIEGVLVDNSIAPEVVLFHRESRTVLICDLLQNMAMDWFHGWRGLVARLDRMVGPEPAMPRKFRLASRGAGPALQRVRDWPAERVVVAHGTPVSTGGQAFLRRALGGIG</sequence>
<reference evidence="1 2" key="1">
    <citation type="journal article" date="2011" name="Syst. Appl. Microbiol.">
        <title>Defluviimonas denitrificans gen. nov., sp. nov., and Pararhodobacter aggregans gen. nov., sp. nov., non-phototrophic Rhodobacteraceae from the biofilter of a marine aquaculture.</title>
        <authorList>
            <person name="Foesel B.U."/>
            <person name="Drake H.L."/>
            <person name="Schramm A."/>
        </authorList>
    </citation>
    <scope>NUCLEOTIDE SEQUENCE [LARGE SCALE GENOMIC DNA]</scope>
    <source>
        <strain evidence="1 2">D1-19</strain>
    </source>
</reference>
<dbReference type="PANTHER" id="PTHR33835:SF1">
    <property type="entry name" value="METALLO-BETA-LACTAMASE DOMAIN-CONTAINING PROTEIN"/>
    <property type="match status" value="1"/>
</dbReference>
<dbReference type="EMBL" id="QDDR01000007">
    <property type="protein sequence ID" value="PVE46777.1"/>
    <property type="molecule type" value="Genomic_DNA"/>
</dbReference>
<dbReference type="RefSeq" id="WP_107752349.1">
    <property type="nucleotide sequence ID" value="NZ_QBKF01000007.1"/>
</dbReference>
<dbReference type="SUPFAM" id="SSF56281">
    <property type="entry name" value="Metallo-hydrolase/oxidoreductase"/>
    <property type="match status" value="1"/>
</dbReference>
<evidence type="ECO:0000313" key="1">
    <source>
        <dbReference type="EMBL" id="PVE46777.1"/>
    </source>
</evidence>
<accession>A0A2T7UQ32</accession>
<comment type="caution">
    <text evidence="1">The sequence shown here is derived from an EMBL/GenBank/DDBJ whole genome shotgun (WGS) entry which is preliminary data.</text>
</comment>
<evidence type="ECO:0008006" key="3">
    <source>
        <dbReference type="Google" id="ProtNLM"/>
    </source>
</evidence>
<proteinExistence type="predicted"/>
<dbReference type="Proteomes" id="UP000244810">
    <property type="component" value="Unassembled WGS sequence"/>
</dbReference>
<organism evidence="1 2">
    <name type="scientific">Pararhodobacter aggregans</name>
    <dbReference type="NCBI Taxonomy" id="404875"/>
    <lineage>
        <taxon>Bacteria</taxon>
        <taxon>Pseudomonadati</taxon>
        <taxon>Pseudomonadota</taxon>
        <taxon>Alphaproteobacteria</taxon>
        <taxon>Rhodobacterales</taxon>
        <taxon>Paracoccaceae</taxon>
        <taxon>Pararhodobacter</taxon>
    </lineage>
</organism>
<dbReference type="InterPro" id="IPR036866">
    <property type="entry name" value="RibonucZ/Hydroxyglut_hydro"/>
</dbReference>
<evidence type="ECO:0000313" key="2">
    <source>
        <dbReference type="Proteomes" id="UP000244810"/>
    </source>
</evidence>
<dbReference type="AlphaFoldDB" id="A0A2T7UQ32"/>
<dbReference type="InterPro" id="IPR025638">
    <property type="entry name" value="DUF4336"/>
</dbReference>
<gene>
    <name evidence="1" type="ORF">DDE23_13905</name>
</gene>
<dbReference type="Pfam" id="PF14234">
    <property type="entry name" value="DUF4336"/>
    <property type="match status" value="1"/>
</dbReference>
<dbReference type="PANTHER" id="PTHR33835">
    <property type="entry name" value="YALI0C07656P"/>
    <property type="match status" value="1"/>
</dbReference>
<name>A0A2T7UQ32_9RHOB</name>